<dbReference type="Gene3D" id="3.40.50.300">
    <property type="entry name" value="P-loop containing nucleotide triphosphate hydrolases"/>
    <property type="match status" value="1"/>
</dbReference>
<dbReference type="AlphaFoldDB" id="A0A2V3USD0"/>
<evidence type="ECO:0000256" key="5">
    <source>
        <dbReference type="ARBA" id="ARBA00022840"/>
    </source>
</evidence>
<dbReference type="OrthoDB" id="9815712at2"/>
<dbReference type="GO" id="GO:0005886">
    <property type="term" value="C:plasma membrane"/>
    <property type="evidence" value="ECO:0007669"/>
    <property type="project" value="UniProtKB-SubCell"/>
</dbReference>
<dbReference type="NCBIfam" id="TIGR01727">
    <property type="entry name" value="oligo_HPY"/>
    <property type="match status" value="1"/>
</dbReference>
<dbReference type="RefSeq" id="WP_110373731.1">
    <property type="nucleotide sequence ID" value="NZ_JAHBRY010000002.1"/>
</dbReference>
<dbReference type="GO" id="GO:0055085">
    <property type="term" value="P:transmembrane transport"/>
    <property type="evidence" value="ECO:0007669"/>
    <property type="project" value="UniProtKB-ARBA"/>
</dbReference>
<dbReference type="InterPro" id="IPR050319">
    <property type="entry name" value="ABC_transp_ATP-bind"/>
</dbReference>
<evidence type="ECO:0000256" key="2">
    <source>
        <dbReference type="ARBA" id="ARBA00005417"/>
    </source>
</evidence>
<keyword evidence="4" id="KW-0547">Nucleotide-binding</keyword>
<sequence>MTLVEVRELHKQFVLRKGLFGKVSRVNAVSDVSLNVVQGEVLALVGESGSGKSTLGRLVARLDTPTAGEILYNGANVASLNARQLFAFRRHVQMIFQDPYASLNPHMRVRDMLAEPLQIHGLARGRNAIGARIEQLMGAVGLSSTLASRFPHEFSGGQRQRLSIARALAVEPEFIVADEAVSALDVSTQAQVVNLLSDLKRKLRLTVLFISHNLAIVQNVADRVAVLYLGRILEVAPTEDLFAQARHPYTQALLGAIPVPDPTARRKRIVLKGEIPSPMRPPSGCVFRTRCPHALADCARIVPPLRPVGAGRLAACIRDDLMSGSAPQAIASTTSSRAIP</sequence>
<dbReference type="CDD" id="cd03257">
    <property type="entry name" value="ABC_NikE_OppD_transporters"/>
    <property type="match status" value="1"/>
</dbReference>
<evidence type="ECO:0000313" key="7">
    <source>
        <dbReference type="EMBL" id="PXW63609.1"/>
    </source>
</evidence>
<evidence type="ECO:0000259" key="6">
    <source>
        <dbReference type="PROSITE" id="PS50893"/>
    </source>
</evidence>
<protein>
    <submittedName>
        <fullName evidence="7">Peptide/nickel transport system ATP-binding protein/oligopeptide transport system ATP-binding protein</fullName>
    </submittedName>
</protein>
<dbReference type="Pfam" id="PF00005">
    <property type="entry name" value="ABC_tran"/>
    <property type="match status" value="1"/>
</dbReference>
<comment type="subcellular location">
    <subcellularLocation>
        <location evidence="1">Cell inner membrane</location>
        <topology evidence="1">Peripheral membrane protein</topology>
    </subcellularLocation>
</comment>
<evidence type="ECO:0000256" key="3">
    <source>
        <dbReference type="ARBA" id="ARBA00022448"/>
    </source>
</evidence>
<dbReference type="SUPFAM" id="SSF52540">
    <property type="entry name" value="P-loop containing nucleoside triphosphate hydrolases"/>
    <property type="match status" value="1"/>
</dbReference>
<evidence type="ECO:0000256" key="1">
    <source>
        <dbReference type="ARBA" id="ARBA00004417"/>
    </source>
</evidence>
<organism evidence="7 8">
    <name type="scientific">Chelatococcus asaccharovorans</name>
    <dbReference type="NCBI Taxonomy" id="28210"/>
    <lineage>
        <taxon>Bacteria</taxon>
        <taxon>Pseudomonadati</taxon>
        <taxon>Pseudomonadota</taxon>
        <taxon>Alphaproteobacteria</taxon>
        <taxon>Hyphomicrobiales</taxon>
        <taxon>Chelatococcaceae</taxon>
        <taxon>Chelatococcus</taxon>
    </lineage>
</organism>
<keyword evidence="3" id="KW-0813">Transport</keyword>
<dbReference type="InterPro" id="IPR003593">
    <property type="entry name" value="AAA+_ATPase"/>
</dbReference>
<dbReference type="FunFam" id="3.40.50.300:FF:000016">
    <property type="entry name" value="Oligopeptide ABC transporter ATP-binding component"/>
    <property type="match status" value="1"/>
</dbReference>
<dbReference type="Proteomes" id="UP000248021">
    <property type="component" value="Unassembled WGS sequence"/>
</dbReference>
<dbReference type="PANTHER" id="PTHR43776">
    <property type="entry name" value="TRANSPORT ATP-BINDING PROTEIN"/>
    <property type="match status" value="1"/>
</dbReference>
<keyword evidence="8" id="KW-1185">Reference proteome</keyword>
<accession>A0A2V3USD0</accession>
<reference evidence="7 8" key="1">
    <citation type="submission" date="2018-05" db="EMBL/GenBank/DDBJ databases">
        <title>Genomic Encyclopedia of Type Strains, Phase IV (KMG-IV): sequencing the most valuable type-strain genomes for metagenomic binning, comparative biology and taxonomic classification.</title>
        <authorList>
            <person name="Goeker M."/>
        </authorList>
    </citation>
    <scope>NUCLEOTIDE SEQUENCE [LARGE SCALE GENOMIC DNA]</scope>
    <source>
        <strain evidence="7 8">DSM 6462</strain>
    </source>
</reference>
<dbReference type="InterPro" id="IPR013563">
    <property type="entry name" value="Oligopep_ABC_C"/>
</dbReference>
<dbReference type="SMART" id="SM00382">
    <property type="entry name" value="AAA"/>
    <property type="match status" value="1"/>
</dbReference>
<dbReference type="GO" id="GO:0016887">
    <property type="term" value="F:ATP hydrolysis activity"/>
    <property type="evidence" value="ECO:0007669"/>
    <property type="project" value="InterPro"/>
</dbReference>
<dbReference type="PROSITE" id="PS50893">
    <property type="entry name" value="ABC_TRANSPORTER_2"/>
    <property type="match status" value="1"/>
</dbReference>
<dbReference type="GO" id="GO:0005524">
    <property type="term" value="F:ATP binding"/>
    <property type="evidence" value="ECO:0007669"/>
    <property type="project" value="UniProtKB-KW"/>
</dbReference>
<proteinExistence type="inferred from homology"/>
<dbReference type="PROSITE" id="PS00211">
    <property type="entry name" value="ABC_TRANSPORTER_1"/>
    <property type="match status" value="1"/>
</dbReference>
<dbReference type="Pfam" id="PF08352">
    <property type="entry name" value="oligo_HPY"/>
    <property type="match status" value="1"/>
</dbReference>
<dbReference type="InterPro" id="IPR017871">
    <property type="entry name" value="ABC_transporter-like_CS"/>
</dbReference>
<evidence type="ECO:0000256" key="4">
    <source>
        <dbReference type="ARBA" id="ARBA00022741"/>
    </source>
</evidence>
<dbReference type="GO" id="GO:0015833">
    <property type="term" value="P:peptide transport"/>
    <property type="evidence" value="ECO:0007669"/>
    <property type="project" value="InterPro"/>
</dbReference>
<feature type="domain" description="ABC transporter" evidence="6">
    <location>
        <begin position="4"/>
        <end position="254"/>
    </location>
</feature>
<gene>
    <name evidence="7" type="ORF">C7450_102527</name>
</gene>
<comment type="similarity">
    <text evidence="2">Belongs to the ABC transporter superfamily.</text>
</comment>
<name>A0A2V3USD0_9HYPH</name>
<dbReference type="EMBL" id="QJJK01000002">
    <property type="protein sequence ID" value="PXW63609.1"/>
    <property type="molecule type" value="Genomic_DNA"/>
</dbReference>
<dbReference type="InterPro" id="IPR027417">
    <property type="entry name" value="P-loop_NTPase"/>
</dbReference>
<comment type="caution">
    <text evidence="7">The sequence shown here is derived from an EMBL/GenBank/DDBJ whole genome shotgun (WGS) entry which is preliminary data.</text>
</comment>
<evidence type="ECO:0000313" key="8">
    <source>
        <dbReference type="Proteomes" id="UP000248021"/>
    </source>
</evidence>
<dbReference type="InterPro" id="IPR003439">
    <property type="entry name" value="ABC_transporter-like_ATP-bd"/>
</dbReference>
<keyword evidence="5 7" id="KW-0067">ATP-binding</keyword>
<dbReference type="PANTHER" id="PTHR43776:SF7">
    <property type="entry name" value="D,D-DIPEPTIDE TRANSPORT ATP-BINDING PROTEIN DDPF-RELATED"/>
    <property type="match status" value="1"/>
</dbReference>